<accession>X0GXH0</accession>
<dbReference type="AlphaFoldDB" id="X0GXH0"/>
<evidence type="ECO:0000313" key="1">
    <source>
        <dbReference type="EMBL" id="EXL64610.1"/>
    </source>
</evidence>
<dbReference type="HOGENOM" id="CLU_3160045_0_0_1"/>
<protein>
    <submittedName>
        <fullName evidence="1">Uncharacterized protein</fullName>
    </submittedName>
</protein>
<reference evidence="1" key="2">
    <citation type="submission" date="2014-03" db="EMBL/GenBank/DDBJ databases">
        <title>The Genome Annotation of Fusarium oxysporum PHW808.</title>
        <authorList>
            <consortium name="The Broad Institute Genomics Platform"/>
            <person name="Ma L.-J."/>
            <person name="Corby-Kistler H."/>
            <person name="Broz K."/>
            <person name="Gale L.R."/>
            <person name="Jonkers W."/>
            <person name="O'Donnell K."/>
            <person name="Ploetz R."/>
            <person name="Steinberg C."/>
            <person name="Schwartz D.C."/>
            <person name="VanEtten H."/>
            <person name="Zhou S."/>
            <person name="Young S.K."/>
            <person name="Zeng Q."/>
            <person name="Gargeya S."/>
            <person name="Fitzgerald M."/>
            <person name="Abouelleil A."/>
            <person name="Alvarado L."/>
            <person name="Chapman S.B."/>
            <person name="Gainer-Dewar J."/>
            <person name="Goldberg J."/>
            <person name="Griggs A."/>
            <person name="Gujja S."/>
            <person name="Hansen M."/>
            <person name="Howarth C."/>
            <person name="Imamovic A."/>
            <person name="Ireland A."/>
            <person name="Larimer J."/>
            <person name="McCowan C."/>
            <person name="Murphy C."/>
            <person name="Pearson M."/>
            <person name="Poon T.W."/>
            <person name="Priest M."/>
            <person name="Roberts A."/>
            <person name="Saif S."/>
            <person name="Shea T."/>
            <person name="Sykes S."/>
            <person name="Wortman J."/>
            <person name="Nusbaum C."/>
            <person name="Birren B."/>
        </authorList>
    </citation>
    <scope>NUCLEOTIDE SEQUENCE</scope>
    <source>
        <strain evidence="1">54008</strain>
    </source>
</reference>
<reference evidence="1" key="1">
    <citation type="submission" date="2011-11" db="EMBL/GenBank/DDBJ databases">
        <title>The Genome Sequence of Fusarium oxysporum PHW808.</title>
        <authorList>
            <consortium name="The Broad Institute Genome Sequencing Platform"/>
            <person name="Ma L.-J."/>
            <person name="Gale L.R."/>
            <person name="Schwartz D.C."/>
            <person name="Zhou S."/>
            <person name="Corby-Kistler H."/>
            <person name="Young S.K."/>
            <person name="Zeng Q."/>
            <person name="Gargeya S."/>
            <person name="Fitzgerald M."/>
            <person name="Haas B."/>
            <person name="Abouelleil A."/>
            <person name="Alvarado L."/>
            <person name="Arachchi H.M."/>
            <person name="Berlin A."/>
            <person name="Brown A."/>
            <person name="Chapman S.B."/>
            <person name="Chen Z."/>
            <person name="Dunbar C."/>
            <person name="Freedman E."/>
            <person name="Gearin G."/>
            <person name="Goldberg J."/>
            <person name="Griggs A."/>
            <person name="Gujja S."/>
            <person name="Heiman D."/>
            <person name="Howarth C."/>
            <person name="Larson L."/>
            <person name="Lui A."/>
            <person name="MacDonald P.J.P."/>
            <person name="Montmayeur A."/>
            <person name="Murphy C."/>
            <person name="Neiman D."/>
            <person name="Pearson M."/>
            <person name="Priest M."/>
            <person name="Roberts A."/>
            <person name="Saif S."/>
            <person name="Shea T."/>
            <person name="Shenoy N."/>
            <person name="Sisk P."/>
            <person name="Stolte C."/>
            <person name="Sykes S."/>
            <person name="Wortman J."/>
            <person name="Nusbaum C."/>
            <person name="Birren B."/>
        </authorList>
    </citation>
    <scope>NUCLEOTIDE SEQUENCE [LARGE SCALE GENOMIC DNA]</scope>
    <source>
        <strain evidence="1">54008</strain>
    </source>
</reference>
<gene>
    <name evidence="1" type="ORF">FOPG_19134</name>
</gene>
<name>X0GXH0_FUSOX</name>
<sequence length="48" mass="5750">MPTCEHQGANNQLHLHILHLVGRERRMLCHISRYHPPSRTTYRTVQLF</sequence>
<organism evidence="1">
    <name type="scientific">Fusarium oxysporum f. sp. conglutinans race 2 54008</name>
    <dbReference type="NCBI Taxonomy" id="1089457"/>
    <lineage>
        <taxon>Eukaryota</taxon>
        <taxon>Fungi</taxon>
        <taxon>Dikarya</taxon>
        <taxon>Ascomycota</taxon>
        <taxon>Pezizomycotina</taxon>
        <taxon>Sordariomycetes</taxon>
        <taxon>Hypocreomycetidae</taxon>
        <taxon>Hypocreales</taxon>
        <taxon>Nectriaceae</taxon>
        <taxon>Fusarium</taxon>
        <taxon>Fusarium oxysporum species complex</taxon>
    </lineage>
</organism>
<proteinExistence type="predicted"/>
<dbReference type="Proteomes" id="UP000030676">
    <property type="component" value="Unassembled WGS sequence"/>
</dbReference>
<dbReference type="EMBL" id="KK033997">
    <property type="protein sequence ID" value="EXL64610.1"/>
    <property type="molecule type" value="Genomic_DNA"/>
</dbReference>